<protein>
    <submittedName>
        <fullName evidence="2">Uncharacterized protein</fullName>
    </submittedName>
</protein>
<feature type="compositionally biased region" description="Gly residues" evidence="1">
    <location>
        <begin position="21"/>
        <end position="36"/>
    </location>
</feature>
<evidence type="ECO:0000256" key="1">
    <source>
        <dbReference type="SAM" id="MobiDB-lite"/>
    </source>
</evidence>
<dbReference type="EMBL" id="LXQA010862851">
    <property type="protein sequence ID" value="MCI74533.1"/>
    <property type="molecule type" value="Genomic_DNA"/>
</dbReference>
<reference evidence="2 3" key="1">
    <citation type="journal article" date="2018" name="Front. Plant Sci.">
        <title>Red Clover (Trifolium pratense) and Zigzag Clover (T. medium) - A Picture of Genomic Similarities and Differences.</title>
        <authorList>
            <person name="Dluhosova J."/>
            <person name="Istvanek J."/>
            <person name="Nedelnik J."/>
            <person name="Repkova J."/>
        </authorList>
    </citation>
    <scope>NUCLEOTIDE SEQUENCE [LARGE SCALE GENOMIC DNA]</scope>
    <source>
        <strain evidence="3">cv. 10/8</strain>
        <tissue evidence="2">Leaf</tissue>
    </source>
</reference>
<proteinExistence type="predicted"/>
<evidence type="ECO:0000313" key="3">
    <source>
        <dbReference type="Proteomes" id="UP000265520"/>
    </source>
</evidence>
<accession>A0A392ULM7</accession>
<feature type="non-terminal residue" evidence="2">
    <location>
        <position position="1"/>
    </location>
</feature>
<keyword evidence="3" id="KW-1185">Reference proteome</keyword>
<dbReference type="Proteomes" id="UP000265520">
    <property type="component" value="Unassembled WGS sequence"/>
</dbReference>
<organism evidence="2 3">
    <name type="scientific">Trifolium medium</name>
    <dbReference type="NCBI Taxonomy" id="97028"/>
    <lineage>
        <taxon>Eukaryota</taxon>
        <taxon>Viridiplantae</taxon>
        <taxon>Streptophyta</taxon>
        <taxon>Embryophyta</taxon>
        <taxon>Tracheophyta</taxon>
        <taxon>Spermatophyta</taxon>
        <taxon>Magnoliopsida</taxon>
        <taxon>eudicotyledons</taxon>
        <taxon>Gunneridae</taxon>
        <taxon>Pentapetalae</taxon>
        <taxon>rosids</taxon>
        <taxon>fabids</taxon>
        <taxon>Fabales</taxon>
        <taxon>Fabaceae</taxon>
        <taxon>Papilionoideae</taxon>
        <taxon>50 kb inversion clade</taxon>
        <taxon>NPAAA clade</taxon>
        <taxon>Hologalegina</taxon>
        <taxon>IRL clade</taxon>
        <taxon>Trifolieae</taxon>
        <taxon>Trifolium</taxon>
    </lineage>
</organism>
<feature type="non-terminal residue" evidence="2">
    <location>
        <position position="43"/>
    </location>
</feature>
<comment type="caution">
    <text evidence="2">The sequence shown here is derived from an EMBL/GenBank/DDBJ whole genome shotgun (WGS) entry which is preliminary data.</text>
</comment>
<dbReference type="AlphaFoldDB" id="A0A392ULM7"/>
<name>A0A392ULM7_9FABA</name>
<sequence length="43" mass="4368">NGSSSVVLRTESRRTEEEICGGVGGSGGDNIGGGNEGVENEWD</sequence>
<evidence type="ECO:0000313" key="2">
    <source>
        <dbReference type="EMBL" id="MCI74533.1"/>
    </source>
</evidence>
<feature type="region of interest" description="Disordered" evidence="1">
    <location>
        <begin position="1"/>
        <end position="43"/>
    </location>
</feature>